<reference evidence="2 3" key="1">
    <citation type="submission" date="2021-01" db="EMBL/GenBank/DDBJ databases">
        <title>WGS of actinomycetes isolated from Thailand.</title>
        <authorList>
            <person name="Thawai C."/>
        </authorList>
    </citation>
    <scope>NUCLEOTIDE SEQUENCE [LARGE SCALE GENOMIC DNA]</scope>
    <source>
        <strain evidence="2 3">LPG 2</strain>
    </source>
</reference>
<comment type="caution">
    <text evidence="2">The sequence shown here is derived from an EMBL/GenBank/DDBJ whole genome shotgun (WGS) entry which is preliminary data.</text>
</comment>
<sequence>MIRLRRQRRSLSVGSALMMAAAALVAVSMPANAESEDIFVYGDYLRHTSTLMVCAGAQSSTAGLAAA</sequence>
<feature type="chain" id="PRO_5046148640" evidence="1">
    <location>
        <begin position="34"/>
        <end position="67"/>
    </location>
</feature>
<dbReference type="RefSeq" id="WP_201949171.1">
    <property type="nucleotide sequence ID" value="NZ_JAERRJ010000007.1"/>
</dbReference>
<dbReference type="EMBL" id="JAERRJ010000007">
    <property type="protein sequence ID" value="MBL1076598.1"/>
    <property type="molecule type" value="Genomic_DNA"/>
</dbReference>
<organism evidence="2 3">
    <name type="scientific">Nocardia acididurans</name>
    <dbReference type="NCBI Taxonomy" id="2802282"/>
    <lineage>
        <taxon>Bacteria</taxon>
        <taxon>Bacillati</taxon>
        <taxon>Actinomycetota</taxon>
        <taxon>Actinomycetes</taxon>
        <taxon>Mycobacteriales</taxon>
        <taxon>Nocardiaceae</taxon>
        <taxon>Nocardia</taxon>
    </lineage>
</organism>
<keyword evidence="3" id="KW-1185">Reference proteome</keyword>
<dbReference type="PROSITE" id="PS51318">
    <property type="entry name" value="TAT"/>
    <property type="match status" value="1"/>
</dbReference>
<dbReference type="InterPro" id="IPR006311">
    <property type="entry name" value="TAT_signal"/>
</dbReference>
<evidence type="ECO:0000313" key="2">
    <source>
        <dbReference type="EMBL" id="MBL1076598.1"/>
    </source>
</evidence>
<feature type="signal peptide" evidence="1">
    <location>
        <begin position="1"/>
        <end position="33"/>
    </location>
</feature>
<evidence type="ECO:0000256" key="1">
    <source>
        <dbReference type="SAM" id="SignalP"/>
    </source>
</evidence>
<evidence type="ECO:0000313" key="3">
    <source>
        <dbReference type="Proteomes" id="UP000602198"/>
    </source>
</evidence>
<proteinExistence type="predicted"/>
<gene>
    <name evidence="2" type="ORF">JK358_19555</name>
</gene>
<protein>
    <submittedName>
        <fullName evidence="2">Uncharacterized protein</fullName>
    </submittedName>
</protein>
<dbReference type="Proteomes" id="UP000602198">
    <property type="component" value="Unassembled WGS sequence"/>
</dbReference>
<name>A0ABS1MBN9_9NOCA</name>
<accession>A0ABS1MBN9</accession>
<keyword evidence="1" id="KW-0732">Signal</keyword>